<feature type="domain" description="RRM" evidence="6">
    <location>
        <begin position="131"/>
        <end position="210"/>
    </location>
</feature>
<dbReference type="GO" id="GO:1990904">
    <property type="term" value="C:ribonucleoprotein complex"/>
    <property type="evidence" value="ECO:0007669"/>
    <property type="project" value="InterPro"/>
</dbReference>
<gene>
    <name evidence="8" type="ORF">CMQ_3051</name>
</gene>
<evidence type="ECO:0000256" key="4">
    <source>
        <dbReference type="PROSITE-ProRule" id="PRU00332"/>
    </source>
</evidence>
<evidence type="ECO:0000259" key="7">
    <source>
        <dbReference type="PROSITE" id="PS50961"/>
    </source>
</evidence>
<dbReference type="Pfam" id="PF00076">
    <property type="entry name" value="RRM_1"/>
    <property type="match status" value="1"/>
</dbReference>
<evidence type="ECO:0000313" key="9">
    <source>
        <dbReference type="Proteomes" id="UP000007796"/>
    </source>
</evidence>
<feature type="compositionally biased region" description="Basic and acidic residues" evidence="5">
    <location>
        <begin position="247"/>
        <end position="259"/>
    </location>
</feature>
<dbReference type="EMBL" id="GL629769">
    <property type="protein sequence ID" value="EFX03122.1"/>
    <property type="molecule type" value="Genomic_DNA"/>
</dbReference>
<dbReference type="Pfam" id="PF05383">
    <property type="entry name" value="La"/>
    <property type="match status" value="1"/>
</dbReference>
<dbReference type="InParanoid" id="F0XHU9"/>
<organism evidence="9">
    <name type="scientific">Grosmannia clavigera (strain kw1407 / UAMH 11150)</name>
    <name type="common">Blue stain fungus</name>
    <name type="synonym">Graphiocladiella clavigera</name>
    <dbReference type="NCBI Taxonomy" id="655863"/>
    <lineage>
        <taxon>Eukaryota</taxon>
        <taxon>Fungi</taxon>
        <taxon>Dikarya</taxon>
        <taxon>Ascomycota</taxon>
        <taxon>Pezizomycotina</taxon>
        <taxon>Sordariomycetes</taxon>
        <taxon>Sordariomycetidae</taxon>
        <taxon>Ophiostomatales</taxon>
        <taxon>Ophiostomataceae</taxon>
        <taxon>Leptographium</taxon>
    </lineage>
</organism>
<dbReference type="AlphaFoldDB" id="F0XHU9"/>
<dbReference type="InterPro" id="IPR045180">
    <property type="entry name" value="La_dom_prot"/>
</dbReference>
<name>F0XHU9_GROCL</name>
<accession>F0XHU9</accession>
<dbReference type="OrthoDB" id="439993at2759"/>
<feature type="domain" description="HTH La-type RNA-binding" evidence="7">
    <location>
        <begin position="31"/>
        <end position="121"/>
    </location>
</feature>
<dbReference type="GO" id="GO:0003729">
    <property type="term" value="F:mRNA binding"/>
    <property type="evidence" value="ECO:0007669"/>
    <property type="project" value="TreeGrafter"/>
</dbReference>
<dbReference type="HOGENOM" id="CLU_043291_1_1_1"/>
<dbReference type="InterPro" id="IPR012677">
    <property type="entry name" value="Nucleotide-bd_a/b_plait_sf"/>
</dbReference>
<comment type="subcellular location">
    <subcellularLocation>
        <location evidence="1">Nucleus</location>
    </subcellularLocation>
</comment>
<dbReference type="InterPro" id="IPR006630">
    <property type="entry name" value="La_HTH"/>
</dbReference>
<evidence type="ECO:0000256" key="1">
    <source>
        <dbReference type="ARBA" id="ARBA00004123"/>
    </source>
</evidence>
<keyword evidence="2 4" id="KW-0694">RNA-binding</keyword>
<dbReference type="SMART" id="SM00360">
    <property type="entry name" value="RRM"/>
    <property type="match status" value="1"/>
</dbReference>
<dbReference type="GeneID" id="25976109"/>
<keyword evidence="9" id="KW-1185">Reference proteome</keyword>
<dbReference type="Gene3D" id="3.30.70.330">
    <property type="match status" value="1"/>
</dbReference>
<feature type="region of interest" description="Disordered" evidence="5">
    <location>
        <begin position="222"/>
        <end position="259"/>
    </location>
</feature>
<dbReference type="SMART" id="SM00715">
    <property type="entry name" value="LA"/>
    <property type="match status" value="1"/>
</dbReference>
<evidence type="ECO:0000256" key="2">
    <source>
        <dbReference type="ARBA" id="ARBA00022884"/>
    </source>
</evidence>
<dbReference type="GO" id="GO:0006396">
    <property type="term" value="P:RNA processing"/>
    <property type="evidence" value="ECO:0007669"/>
    <property type="project" value="InterPro"/>
</dbReference>
<dbReference type="InterPro" id="IPR036388">
    <property type="entry name" value="WH-like_DNA-bd_sf"/>
</dbReference>
<reference evidence="8 9" key="1">
    <citation type="journal article" date="2011" name="Proc. Natl. Acad. Sci. U.S.A.">
        <title>Genome and transcriptome analyses of the mountain pine beetle-fungal symbiont Grosmannia clavigera, a lodgepole pine pathogen.</title>
        <authorList>
            <person name="DiGuistini S."/>
            <person name="Wang Y."/>
            <person name="Liao N.Y."/>
            <person name="Taylor G."/>
            <person name="Tanguay P."/>
            <person name="Feau N."/>
            <person name="Henrissat B."/>
            <person name="Chan S.K."/>
            <person name="Hesse-Orce U."/>
            <person name="Alamouti S.M."/>
            <person name="Tsui C.K.M."/>
            <person name="Docking R.T."/>
            <person name="Levasseur A."/>
            <person name="Haridas S."/>
            <person name="Robertson G."/>
            <person name="Birol I."/>
            <person name="Holt R.A."/>
            <person name="Marra M.A."/>
            <person name="Hamelin R.C."/>
            <person name="Hirst M."/>
            <person name="Jones S.J.M."/>
            <person name="Bohlmann J."/>
            <person name="Breuil C."/>
        </authorList>
    </citation>
    <scope>NUCLEOTIDE SEQUENCE [LARGE SCALE GENOMIC DNA]</scope>
    <source>
        <strain evidence="9">kw1407 / UAMH 11150</strain>
    </source>
</reference>
<dbReference type="Proteomes" id="UP000007796">
    <property type="component" value="Unassembled WGS sequence"/>
</dbReference>
<dbReference type="SUPFAM" id="SSF54928">
    <property type="entry name" value="RNA-binding domain, RBD"/>
    <property type="match status" value="1"/>
</dbReference>
<evidence type="ECO:0000256" key="3">
    <source>
        <dbReference type="ARBA" id="ARBA00023242"/>
    </source>
</evidence>
<dbReference type="PROSITE" id="PS50961">
    <property type="entry name" value="HTH_LA"/>
    <property type="match status" value="1"/>
</dbReference>
<dbReference type="Gene3D" id="1.10.10.10">
    <property type="entry name" value="Winged helix-like DNA-binding domain superfamily/Winged helix DNA-binding domain"/>
    <property type="match status" value="1"/>
</dbReference>
<evidence type="ECO:0000313" key="8">
    <source>
        <dbReference type="EMBL" id="EFX03122.1"/>
    </source>
</evidence>
<dbReference type="CDD" id="cd12291">
    <property type="entry name" value="RRM1_La"/>
    <property type="match status" value="1"/>
</dbReference>
<dbReference type="RefSeq" id="XP_014172604.1">
    <property type="nucleotide sequence ID" value="XM_014317129.1"/>
</dbReference>
<dbReference type="PANTHER" id="PTHR22792:SF140">
    <property type="entry name" value="ACHILLES, ISOFORM A"/>
    <property type="match status" value="1"/>
</dbReference>
<evidence type="ECO:0000256" key="5">
    <source>
        <dbReference type="SAM" id="MobiDB-lite"/>
    </source>
</evidence>
<proteinExistence type="predicted"/>
<evidence type="ECO:0000259" key="6">
    <source>
        <dbReference type="PROSITE" id="PS50102"/>
    </source>
</evidence>
<dbReference type="eggNOG" id="KOG0118">
    <property type="taxonomic scope" value="Eukaryota"/>
</dbReference>
<protein>
    <submittedName>
        <fullName evidence="8">RNA-binding la domain containing protein</fullName>
    </submittedName>
</protein>
<keyword evidence="3" id="KW-0539">Nucleus</keyword>
<dbReference type="GO" id="GO:0005634">
    <property type="term" value="C:nucleus"/>
    <property type="evidence" value="ECO:0007669"/>
    <property type="project" value="UniProtKB-SubCell"/>
</dbReference>
<dbReference type="InterPro" id="IPR000504">
    <property type="entry name" value="RRM_dom"/>
</dbReference>
<dbReference type="InterPro" id="IPR035979">
    <property type="entry name" value="RBD_domain_sf"/>
</dbReference>
<dbReference type="InterPro" id="IPR002344">
    <property type="entry name" value="Lupus_La"/>
</dbReference>
<dbReference type="PANTHER" id="PTHR22792">
    <property type="entry name" value="LUPUS LA PROTEIN-RELATED"/>
    <property type="match status" value="1"/>
</dbReference>
<dbReference type="PRINTS" id="PR00302">
    <property type="entry name" value="LUPUSLA"/>
</dbReference>
<dbReference type="SUPFAM" id="SSF46785">
    <property type="entry name" value="Winged helix' DNA-binding domain"/>
    <property type="match status" value="1"/>
</dbReference>
<dbReference type="InterPro" id="IPR036390">
    <property type="entry name" value="WH_DNA-bd_sf"/>
</dbReference>
<dbReference type="STRING" id="655863.F0XHU9"/>
<sequence>MSDATVAVEAAQPAVAADAAGANNRKFDPSVLPESEDHVAIQTQVHFYFSDSNLPTDKYLWELTGGSENKPVELKKICQFGRMRRFKSYETVVAALASSKFVVVTGEAGQETVARKNAYNADRPRSKIDAATVYVKGFGDEEPSTQFDLEAFFTKHGAVNAVRLRRTADNLFKGSVFVEFQDADQAVRFLALDPKPTWRDSELKIMSKAAYVAEKSQLIREEIQSSTEASAKRSRDDDGANGASEPPAKKIDNKAEIAA</sequence>
<dbReference type="PROSITE" id="PS50102">
    <property type="entry name" value="RRM"/>
    <property type="match status" value="1"/>
</dbReference>
<dbReference type="FunCoup" id="F0XHU9">
    <property type="interactions" value="613"/>
</dbReference>